<feature type="coiled-coil region" evidence="1">
    <location>
        <begin position="15"/>
        <end position="42"/>
    </location>
</feature>
<comment type="caution">
    <text evidence="2">The sequence shown here is derived from an EMBL/GenBank/DDBJ whole genome shotgun (WGS) entry which is preliminary data.</text>
</comment>
<keyword evidence="1" id="KW-0175">Coiled coil</keyword>
<dbReference type="AlphaFoldDB" id="A0A937VX69"/>
<evidence type="ECO:0000313" key="3">
    <source>
        <dbReference type="Proteomes" id="UP000712673"/>
    </source>
</evidence>
<dbReference type="Proteomes" id="UP000712673">
    <property type="component" value="Unassembled WGS sequence"/>
</dbReference>
<proteinExistence type="predicted"/>
<protein>
    <submittedName>
        <fullName evidence="2">Uncharacterized protein</fullName>
    </submittedName>
</protein>
<evidence type="ECO:0000256" key="1">
    <source>
        <dbReference type="SAM" id="Coils"/>
    </source>
</evidence>
<dbReference type="EMBL" id="VGLS01000049">
    <property type="protein sequence ID" value="MBM3222739.1"/>
    <property type="molecule type" value="Genomic_DNA"/>
</dbReference>
<name>A0A937VX69_UNCTE</name>
<evidence type="ECO:0000313" key="2">
    <source>
        <dbReference type="EMBL" id="MBM3222739.1"/>
    </source>
</evidence>
<accession>A0A937VX69</accession>
<organism evidence="2 3">
    <name type="scientific">Tectimicrobiota bacterium</name>
    <dbReference type="NCBI Taxonomy" id="2528274"/>
    <lineage>
        <taxon>Bacteria</taxon>
        <taxon>Pseudomonadati</taxon>
        <taxon>Nitrospinota/Tectimicrobiota group</taxon>
        <taxon>Candidatus Tectimicrobiota</taxon>
    </lineage>
</organism>
<gene>
    <name evidence="2" type="ORF">FJZ47_02900</name>
</gene>
<sequence length="59" mass="6237">MLDPMGELSYVRPAARVAQAEAQAAQAEVRAAQEAAARQAVEVELQRLCAALEGQQGDV</sequence>
<reference evidence="2" key="1">
    <citation type="submission" date="2019-03" db="EMBL/GenBank/DDBJ databases">
        <title>Lake Tanganyika Metagenome-Assembled Genomes (MAGs).</title>
        <authorList>
            <person name="Tran P."/>
        </authorList>
    </citation>
    <scope>NUCLEOTIDE SEQUENCE</scope>
    <source>
        <strain evidence="2">K_DeepCast_65m_m2_066</strain>
    </source>
</reference>